<dbReference type="GO" id="GO:0004435">
    <property type="term" value="F:phosphatidylinositol-4,5-bisphosphate phospholipase C activity"/>
    <property type="evidence" value="ECO:0007669"/>
    <property type="project" value="UniProtKB-EC"/>
</dbReference>
<dbReference type="SUPFAM" id="SSF53474">
    <property type="entry name" value="alpha/beta-Hydrolases"/>
    <property type="match status" value="1"/>
</dbReference>
<dbReference type="Gene3D" id="3.40.50.1820">
    <property type="entry name" value="alpha/beta hydrolase"/>
    <property type="match status" value="1"/>
</dbReference>
<evidence type="ECO:0000256" key="2">
    <source>
        <dbReference type="SAM" id="SignalP"/>
    </source>
</evidence>
<dbReference type="SUPFAM" id="SSF51695">
    <property type="entry name" value="PLC-like phosphodiesterases"/>
    <property type="match status" value="1"/>
</dbReference>
<dbReference type="Pfam" id="PF20434">
    <property type="entry name" value="BD-FAE"/>
    <property type="match status" value="1"/>
</dbReference>
<evidence type="ECO:0000256" key="1">
    <source>
        <dbReference type="ARBA" id="ARBA00022801"/>
    </source>
</evidence>
<keyword evidence="2" id="KW-0732">Signal</keyword>
<sequence length="612" mass="69132">MKFTLLIISFLFTCSLSAQTRDTLMLWPDKVPNQTGPKHAAEQSENTSGNVIRLTNVTNPMLTVFKPEKPNRSKAGIIVCPGGAYNILAFDKEGTEVAEWLNSLGYTAFVLEYRVPNNRAGALQDAQRAMRLVRSKATDYNLDPRKVGVMGFSAGGHLSANITTNYQKISYAYVDGADEVSSRPDFTMLIYPAYLDKGDHKSLSPELKLNTNTPPFFIFGTTDDNYGNSSVVMAQALRDNNTAVEYHMLPEGGHGYGLRKGNIAAETWPGLAEIWLEKTLNPKKLNDIQVIGSHNSYKIAIEPPLWNIINVMDSKTAQSLQYEHISLKDQLNLGLRNLELDVFYDPKGGHFSKPQGLSWVKLKLKTPLPYDEENKLQTPGLKLFHVQDVDFRSHHLLFKDGLQAMKAWSDKNTNHLPVIILINSKDQKVKNTRDPLPFTTEALNEIDKEIRSVFSEDKLITPDLVRGEYETLEDAILTKGWPDLDTVKGHFLFVLDEKEDKINRYLEDHPSLKNRVLFVNSTEGNPESAFRIVNDPIKNFDYIHDLVSKGYMVRTRADAGTKEARTNSYERFEKAEASGAQVISTDYYIPSTLFESQFKVIFEDGTYEKIKK</sequence>
<evidence type="ECO:0000313" key="4">
    <source>
        <dbReference type="EMBL" id="MFB9054009.1"/>
    </source>
</evidence>
<dbReference type="InterPro" id="IPR032075">
    <property type="entry name" value="PI-PLC-C1"/>
</dbReference>
<keyword evidence="1 4" id="KW-0378">Hydrolase</keyword>
<dbReference type="InterPro" id="IPR017946">
    <property type="entry name" value="PLC-like_Pdiesterase_TIM-brl"/>
</dbReference>
<dbReference type="Pfam" id="PF16670">
    <property type="entry name" value="PI-PLC-C1"/>
    <property type="match status" value="1"/>
</dbReference>
<feature type="domain" description="BD-FAE-like" evidence="3">
    <location>
        <begin position="63"/>
        <end position="164"/>
    </location>
</feature>
<dbReference type="EMBL" id="JBHMEZ010000012">
    <property type="protein sequence ID" value="MFB9054009.1"/>
    <property type="molecule type" value="Genomic_DNA"/>
</dbReference>
<evidence type="ECO:0000313" key="5">
    <source>
        <dbReference type="Proteomes" id="UP001589605"/>
    </source>
</evidence>
<organism evidence="4 5">
    <name type="scientific">Formosa undariae</name>
    <dbReference type="NCBI Taxonomy" id="1325436"/>
    <lineage>
        <taxon>Bacteria</taxon>
        <taxon>Pseudomonadati</taxon>
        <taxon>Bacteroidota</taxon>
        <taxon>Flavobacteriia</taxon>
        <taxon>Flavobacteriales</taxon>
        <taxon>Flavobacteriaceae</taxon>
        <taxon>Formosa</taxon>
    </lineage>
</organism>
<protein>
    <submittedName>
        <fullName evidence="4">Ca2+-dependent phosphoinositide-specific phospholipase C</fullName>
        <ecNumber evidence="4">3.1.4.11</ecNumber>
    </submittedName>
</protein>
<dbReference type="Gene3D" id="3.20.20.190">
    <property type="entry name" value="Phosphatidylinositol (PI) phosphodiesterase"/>
    <property type="match status" value="1"/>
</dbReference>
<dbReference type="InterPro" id="IPR029058">
    <property type="entry name" value="AB_hydrolase_fold"/>
</dbReference>
<dbReference type="InterPro" id="IPR050300">
    <property type="entry name" value="GDXG_lipolytic_enzyme"/>
</dbReference>
<keyword evidence="5" id="KW-1185">Reference proteome</keyword>
<gene>
    <name evidence="4" type="ORF">ACFFVB_13055</name>
</gene>
<accession>A0ABV5F3L7</accession>
<dbReference type="InterPro" id="IPR049492">
    <property type="entry name" value="BD-FAE-like_dom"/>
</dbReference>
<feature type="signal peptide" evidence="2">
    <location>
        <begin position="1"/>
        <end position="20"/>
    </location>
</feature>
<name>A0ABV5F3L7_9FLAO</name>
<dbReference type="PANTHER" id="PTHR48081:SF6">
    <property type="entry name" value="PEPTIDASE S9 PROLYL OLIGOPEPTIDASE CATALYTIC DOMAIN-CONTAINING PROTEIN"/>
    <property type="match status" value="1"/>
</dbReference>
<dbReference type="Proteomes" id="UP001589605">
    <property type="component" value="Unassembled WGS sequence"/>
</dbReference>
<comment type="caution">
    <text evidence="4">The sequence shown here is derived from an EMBL/GenBank/DDBJ whole genome shotgun (WGS) entry which is preliminary data.</text>
</comment>
<dbReference type="CDD" id="cd08589">
    <property type="entry name" value="PI-PLCc_SaPLC1_like"/>
    <property type="match status" value="1"/>
</dbReference>
<evidence type="ECO:0000259" key="3">
    <source>
        <dbReference type="Pfam" id="PF20434"/>
    </source>
</evidence>
<reference evidence="4 5" key="1">
    <citation type="submission" date="2024-09" db="EMBL/GenBank/DDBJ databases">
        <authorList>
            <person name="Sun Q."/>
            <person name="Mori K."/>
        </authorList>
    </citation>
    <scope>NUCLEOTIDE SEQUENCE [LARGE SCALE GENOMIC DNA]</scope>
    <source>
        <strain evidence="4 5">CECT 8286</strain>
    </source>
</reference>
<dbReference type="PANTHER" id="PTHR48081">
    <property type="entry name" value="AB HYDROLASE SUPERFAMILY PROTEIN C4A8.06C"/>
    <property type="match status" value="1"/>
</dbReference>
<proteinExistence type="predicted"/>
<feature type="chain" id="PRO_5046790502" evidence="2">
    <location>
        <begin position="21"/>
        <end position="612"/>
    </location>
</feature>
<dbReference type="EC" id="3.1.4.11" evidence="4"/>